<protein>
    <recommendedName>
        <fullName evidence="2">UmuC domain-containing protein</fullName>
    </recommendedName>
</protein>
<feature type="domain" description="UmuC" evidence="2">
    <location>
        <begin position="41"/>
        <end position="104"/>
    </location>
</feature>
<dbReference type="PROSITE" id="PS50173">
    <property type="entry name" value="UMUC"/>
    <property type="match status" value="1"/>
</dbReference>
<evidence type="ECO:0000313" key="3">
    <source>
        <dbReference type="EMBL" id="KAJ0220917.1"/>
    </source>
</evidence>
<dbReference type="AlphaFoldDB" id="A0A9R1WDP1"/>
<organism evidence="3 4">
    <name type="scientific">Lactuca sativa</name>
    <name type="common">Garden lettuce</name>
    <dbReference type="NCBI Taxonomy" id="4236"/>
    <lineage>
        <taxon>Eukaryota</taxon>
        <taxon>Viridiplantae</taxon>
        <taxon>Streptophyta</taxon>
        <taxon>Embryophyta</taxon>
        <taxon>Tracheophyta</taxon>
        <taxon>Spermatophyta</taxon>
        <taxon>Magnoliopsida</taxon>
        <taxon>eudicotyledons</taxon>
        <taxon>Gunneridae</taxon>
        <taxon>Pentapetalae</taxon>
        <taxon>asterids</taxon>
        <taxon>campanulids</taxon>
        <taxon>Asterales</taxon>
        <taxon>Asteraceae</taxon>
        <taxon>Cichorioideae</taxon>
        <taxon>Cichorieae</taxon>
        <taxon>Lactucinae</taxon>
        <taxon>Lactuca</taxon>
    </lineage>
</organism>
<evidence type="ECO:0000313" key="4">
    <source>
        <dbReference type="Proteomes" id="UP000235145"/>
    </source>
</evidence>
<dbReference type="InterPro" id="IPR050116">
    <property type="entry name" value="DNA_polymerase-Y"/>
</dbReference>
<dbReference type="SUPFAM" id="SSF56672">
    <property type="entry name" value="DNA/RNA polymerases"/>
    <property type="match status" value="1"/>
</dbReference>
<proteinExistence type="inferred from homology"/>
<dbReference type="InterPro" id="IPR001126">
    <property type="entry name" value="UmuC"/>
</dbReference>
<dbReference type="EMBL" id="NBSK02000002">
    <property type="protein sequence ID" value="KAJ0220917.1"/>
    <property type="molecule type" value="Genomic_DNA"/>
</dbReference>
<dbReference type="Pfam" id="PF00817">
    <property type="entry name" value="IMS"/>
    <property type="match status" value="1"/>
</dbReference>
<dbReference type="InterPro" id="IPR043128">
    <property type="entry name" value="Rev_trsase/Diguanyl_cyclase"/>
</dbReference>
<evidence type="ECO:0000259" key="2">
    <source>
        <dbReference type="PROSITE" id="PS50173"/>
    </source>
</evidence>
<comment type="caution">
    <text evidence="3">The sequence shown here is derived from an EMBL/GenBank/DDBJ whole genome shotgun (WGS) entry which is preliminary data.</text>
</comment>
<dbReference type="Gene3D" id="1.10.150.810">
    <property type="match status" value="1"/>
</dbReference>
<dbReference type="Pfam" id="PF11798">
    <property type="entry name" value="IMS_HHH"/>
    <property type="match status" value="1"/>
</dbReference>
<sequence>MMLPKTLAPRKKINTLICAPTTTTFVDTTLFQCLVPSIVTEELRENVYKTTGLTCSVGVAPNRLLAKVCSDINKPNGQFVLPNDWVAIMTFISSLPIRKIRGIGKVTEHILKVVFEIKTCVDLLQKNSLLFAQFSPSSASEGSFIILSFFSADMEKQGIHGKTLTLKLKAASFEVQFRLRMSRFNEDKGGSGVSDPTQRTLLNFIKSGDDNRESVDNEQSDSDTCFDHFSKKKIYRNIKL</sequence>
<dbReference type="GO" id="GO:0003887">
    <property type="term" value="F:DNA-directed DNA polymerase activity"/>
    <property type="evidence" value="ECO:0000318"/>
    <property type="project" value="GO_Central"/>
</dbReference>
<dbReference type="GO" id="GO:0005634">
    <property type="term" value="C:nucleus"/>
    <property type="evidence" value="ECO:0000318"/>
    <property type="project" value="GO_Central"/>
</dbReference>
<dbReference type="PANTHER" id="PTHR11076">
    <property type="entry name" value="DNA REPAIR POLYMERASE UMUC / TRANSFERASE FAMILY MEMBER"/>
    <property type="match status" value="1"/>
</dbReference>
<comment type="similarity">
    <text evidence="1">Belongs to the DNA polymerase type-Y family.</text>
</comment>
<dbReference type="PANTHER" id="PTHR11076:SF33">
    <property type="entry name" value="DNA POLYMERASE KAPPA"/>
    <property type="match status" value="1"/>
</dbReference>
<evidence type="ECO:0000256" key="1">
    <source>
        <dbReference type="ARBA" id="ARBA00010945"/>
    </source>
</evidence>
<gene>
    <name evidence="3" type="ORF">LSAT_V11C200076930</name>
</gene>
<dbReference type="GO" id="GO:0006281">
    <property type="term" value="P:DNA repair"/>
    <property type="evidence" value="ECO:0007669"/>
    <property type="project" value="InterPro"/>
</dbReference>
<dbReference type="InterPro" id="IPR024728">
    <property type="entry name" value="PolY_HhH_motif"/>
</dbReference>
<keyword evidence="4" id="KW-1185">Reference proteome</keyword>
<dbReference type="Proteomes" id="UP000235145">
    <property type="component" value="Unassembled WGS sequence"/>
</dbReference>
<dbReference type="InterPro" id="IPR043502">
    <property type="entry name" value="DNA/RNA_pol_sf"/>
</dbReference>
<reference evidence="3 4" key="1">
    <citation type="journal article" date="2017" name="Nat. Commun.">
        <title>Genome assembly with in vitro proximity ligation data and whole-genome triplication in lettuce.</title>
        <authorList>
            <person name="Reyes-Chin-Wo S."/>
            <person name="Wang Z."/>
            <person name="Yang X."/>
            <person name="Kozik A."/>
            <person name="Arikit S."/>
            <person name="Song C."/>
            <person name="Xia L."/>
            <person name="Froenicke L."/>
            <person name="Lavelle D.O."/>
            <person name="Truco M.J."/>
            <person name="Xia R."/>
            <person name="Zhu S."/>
            <person name="Xu C."/>
            <person name="Xu H."/>
            <person name="Xu X."/>
            <person name="Cox K."/>
            <person name="Korf I."/>
            <person name="Meyers B.C."/>
            <person name="Michelmore R.W."/>
        </authorList>
    </citation>
    <scope>NUCLEOTIDE SEQUENCE [LARGE SCALE GENOMIC DNA]</scope>
    <source>
        <strain evidence="4">cv. Salinas</strain>
        <tissue evidence="3">Seedlings</tissue>
    </source>
</reference>
<dbReference type="Gene3D" id="3.30.70.270">
    <property type="match status" value="1"/>
</dbReference>
<dbReference type="GO" id="GO:0042276">
    <property type="term" value="P:error-prone translesion synthesis"/>
    <property type="evidence" value="ECO:0000318"/>
    <property type="project" value="GO_Central"/>
</dbReference>
<name>A0A9R1WDP1_LACSA</name>
<accession>A0A9R1WDP1</accession>